<dbReference type="EMBL" id="BGZK01002009">
    <property type="protein sequence ID" value="GBP89569.1"/>
    <property type="molecule type" value="Genomic_DNA"/>
</dbReference>
<name>A0A4C1ZRH1_EUMVA</name>
<proteinExistence type="predicted"/>
<dbReference type="Proteomes" id="UP000299102">
    <property type="component" value="Unassembled WGS sequence"/>
</dbReference>
<accession>A0A4C1ZRH1</accession>
<comment type="caution">
    <text evidence="1">The sequence shown here is derived from an EMBL/GenBank/DDBJ whole genome shotgun (WGS) entry which is preliminary data.</text>
</comment>
<keyword evidence="2" id="KW-1185">Reference proteome</keyword>
<protein>
    <submittedName>
        <fullName evidence="1">Uncharacterized protein</fullName>
    </submittedName>
</protein>
<gene>
    <name evidence="1" type="ORF">EVAR_100013_1</name>
</gene>
<sequence>MYFDAGVELVHTDDEFTNRASRGAISGAATAAPYSEIGRNSKLKDCARVGLLPSFPTINLVPHHWIFYFFLRGRQRLVTPLRLQVSMGGDDTLVAHLLVCLSNIE</sequence>
<reference evidence="1 2" key="1">
    <citation type="journal article" date="2019" name="Commun. Biol.">
        <title>The bagworm genome reveals a unique fibroin gene that provides high tensile strength.</title>
        <authorList>
            <person name="Kono N."/>
            <person name="Nakamura H."/>
            <person name="Ohtoshi R."/>
            <person name="Tomita M."/>
            <person name="Numata K."/>
            <person name="Arakawa K."/>
        </authorList>
    </citation>
    <scope>NUCLEOTIDE SEQUENCE [LARGE SCALE GENOMIC DNA]</scope>
</reference>
<organism evidence="1 2">
    <name type="scientific">Eumeta variegata</name>
    <name type="common">Bagworm moth</name>
    <name type="synonym">Eumeta japonica</name>
    <dbReference type="NCBI Taxonomy" id="151549"/>
    <lineage>
        <taxon>Eukaryota</taxon>
        <taxon>Metazoa</taxon>
        <taxon>Ecdysozoa</taxon>
        <taxon>Arthropoda</taxon>
        <taxon>Hexapoda</taxon>
        <taxon>Insecta</taxon>
        <taxon>Pterygota</taxon>
        <taxon>Neoptera</taxon>
        <taxon>Endopterygota</taxon>
        <taxon>Lepidoptera</taxon>
        <taxon>Glossata</taxon>
        <taxon>Ditrysia</taxon>
        <taxon>Tineoidea</taxon>
        <taxon>Psychidae</taxon>
        <taxon>Oiketicinae</taxon>
        <taxon>Eumeta</taxon>
    </lineage>
</organism>
<evidence type="ECO:0000313" key="2">
    <source>
        <dbReference type="Proteomes" id="UP000299102"/>
    </source>
</evidence>
<dbReference type="AlphaFoldDB" id="A0A4C1ZRH1"/>
<evidence type="ECO:0000313" key="1">
    <source>
        <dbReference type="EMBL" id="GBP89569.1"/>
    </source>
</evidence>